<dbReference type="AlphaFoldDB" id="A0A9P6EDJ7"/>
<accession>A0A9P6EDJ7</accession>
<keyword evidence="3" id="KW-1185">Reference proteome</keyword>
<dbReference type="Proteomes" id="UP000807306">
    <property type="component" value="Unassembled WGS sequence"/>
</dbReference>
<dbReference type="Gene3D" id="3.40.630.30">
    <property type="match status" value="1"/>
</dbReference>
<evidence type="ECO:0000313" key="3">
    <source>
        <dbReference type="Proteomes" id="UP000807306"/>
    </source>
</evidence>
<dbReference type="CDD" id="cd04301">
    <property type="entry name" value="NAT_SF"/>
    <property type="match status" value="1"/>
</dbReference>
<dbReference type="PROSITE" id="PS51186">
    <property type="entry name" value="GNAT"/>
    <property type="match status" value="1"/>
</dbReference>
<comment type="caution">
    <text evidence="2">The sequence shown here is derived from an EMBL/GenBank/DDBJ whole genome shotgun (WGS) entry which is preliminary data.</text>
</comment>
<dbReference type="Pfam" id="PF00583">
    <property type="entry name" value="Acetyltransf_1"/>
    <property type="match status" value="1"/>
</dbReference>
<reference evidence="2" key="1">
    <citation type="submission" date="2020-11" db="EMBL/GenBank/DDBJ databases">
        <authorList>
            <consortium name="DOE Joint Genome Institute"/>
            <person name="Ahrendt S."/>
            <person name="Riley R."/>
            <person name="Andreopoulos W."/>
            <person name="Labutti K."/>
            <person name="Pangilinan J."/>
            <person name="Ruiz-Duenas F.J."/>
            <person name="Barrasa J.M."/>
            <person name="Sanchez-Garcia M."/>
            <person name="Camarero S."/>
            <person name="Miyauchi S."/>
            <person name="Serrano A."/>
            <person name="Linde D."/>
            <person name="Babiker R."/>
            <person name="Drula E."/>
            <person name="Ayuso-Fernandez I."/>
            <person name="Pacheco R."/>
            <person name="Padilla G."/>
            <person name="Ferreira P."/>
            <person name="Barriuso J."/>
            <person name="Kellner H."/>
            <person name="Castanera R."/>
            <person name="Alfaro M."/>
            <person name="Ramirez L."/>
            <person name="Pisabarro A.G."/>
            <person name="Kuo A."/>
            <person name="Tritt A."/>
            <person name="Lipzen A."/>
            <person name="He G."/>
            <person name="Yan M."/>
            <person name="Ng V."/>
            <person name="Cullen D."/>
            <person name="Martin F."/>
            <person name="Rosso M.-N."/>
            <person name="Henrissat B."/>
            <person name="Hibbett D."/>
            <person name="Martinez A.T."/>
            <person name="Grigoriev I.V."/>
        </authorList>
    </citation>
    <scope>NUCLEOTIDE SEQUENCE</scope>
    <source>
        <strain evidence="2">CBS 506.95</strain>
    </source>
</reference>
<dbReference type="PANTHER" id="PTHR13170:SF16">
    <property type="entry name" value="PROTEIN O-GLCNACASE"/>
    <property type="match status" value="1"/>
</dbReference>
<proteinExistence type="predicted"/>
<sequence>MPVNIRRATEADESALSKICLLTADAGHSAEPLHDHGELPGLIYAVPYVKLPTTWGFVMEDEEKEEVVGYVLGSTDTRYFEQIFEKEWLPPLRAKYLEEEMKKPGDIGYCKLLKKIHTASEESIKFSSVHLHIDILKEYQRKGWGKKLIEKATEYLKEEGFETVWVGMDPRNTDAKLFYRKLGFQEIDGAGENMLGLRFWAFK</sequence>
<dbReference type="PANTHER" id="PTHR13170">
    <property type="entry name" value="O-GLCNACASE"/>
    <property type="match status" value="1"/>
</dbReference>
<protein>
    <submittedName>
        <fullName evidence="2">Acyl-CoA N-acyltransferase</fullName>
    </submittedName>
</protein>
<dbReference type="EMBL" id="MU157864">
    <property type="protein sequence ID" value="KAF9527107.1"/>
    <property type="molecule type" value="Genomic_DNA"/>
</dbReference>
<name>A0A9P6EDJ7_9AGAR</name>
<dbReference type="SUPFAM" id="SSF55729">
    <property type="entry name" value="Acyl-CoA N-acyltransferases (Nat)"/>
    <property type="match status" value="1"/>
</dbReference>
<dbReference type="InterPro" id="IPR051822">
    <property type="entry name" value="Glycosyl_Hydrolase_84"/>
</dbReference>
<evidence type="ECO:0000313" key="2">
    <source>
        <dbReference type="EMBL" id="KAF9527107.1"/>
    </source>
</evidence>
<gene>
    <name evidence="2" type="ORF">CPB83DRAFT_856763</name>
</gene>
<dbReference type="InterPro" id="IPR016181">
    <property type="entry name" value="Acyl_CoA_acyltransferase"/>
</dbReference>
<dbReference type="OrthoDB" id="9975416at2759"/>
<dbReference type="GO" id="GO:0016747">
    <property type="term" value="F:acyltransferase activity, transferring groups other than amino-acyl groups"/>
    <property type="evidence" value="ECO:0007669"/>
    <property type="project" value="InterPro"/>
</dbReference>
<evidence type="ECO:0000259" key="1">
    <source>
        <dbReference type="PROSITE" id="PS51186"/>
    </source>
</evidence>
<feature type="domain" description="N-acetyltransferase" evidence="1">
    <location>
        <begin position="67"/>
        <end position="203"/>
    </location>
</feature>
<dbReference type="InterPro" id="IPR000182">
    <property type="entry name" value="GNAT_dom"/>
</dbReference>
<organism evidence="2 3">
    <name type="scientific">Crepidotus variabilis</name>
    <dbReference type="NCBI Taxonomy" id="179855"/>
    <lineage>
        <taxon>Eukaryota</taxon>
        <taxon>Fungi</taxon>
        <taxon>Dikarya</taxon>
        <taxon>Basidiomycota</taxon>
        <taxon>Agaricomycotina</taxon>
        <taxon>Agaricomycetes</taxon>
        <taxon>Agaricomycetidae</taxon>
        <taxon>Agaricales</taxon>
        <taxon>Agaricineae</taxon>
        <taxon>Crepidotaceae</taxon>
        <taxon>Crepidotus</taxon>
    </lineage>
</organism>